<accession>A0A7V1LJV2</accession>
<dbReference type="PANTHER" id="PTHR42834">
    <property type="entry name" value="ENDONUCLEASE/EXONUCLEASE/PHOSPHATASE FAMILY PROTEIN (AFU_ORTHOLOGUE AFUA_3G09210)"/>
    <property type="match status" value="1"/>
</dbReference>
<dbReference type="AlphaFoldDB" id="A0A7V1LJV2"/>
<comment type="caution">
    <text evidence="2">The sequence shown here is derived from an EMBL/GenBank/DDBJ whole genome shotgun (WGS) entry which is preliminary data.</text>
</comment>
<protein>
    <recommendedName>
        <fullName evidence="3">OB domain-containing protein</fullName>
    </recommendedName>
</protein>
<gene>
    <name evidence="2" type="ORF">ENJ10_01160</name>
</gene>
<dbReference type="Gene3D" id="2.60.40.4070">
    <property type="match status" value="1"/>
</dbReference>
<name>A0A7V1LJV2_CALAY</name>
<proteinExistence type="predicted"/>
<feature type="region of interest" description="Disordered" evidence="1">
    <location>
        <begin position="1"/>
        <end position="35"/>
    </location>
</feature>
<dbReference type="Gene3D" id="2.60.40.3490">
    <property type="match status" value="1"/>
</dbReference>
<reference evidence="2" key="1">
    <citation type="journal article" date="2020" name="mSystems">
        <title>Genome- and Community-Level Interaction Insights into Carbon Utilization and Element Cycling Functions of Hydrothermarchaeota in Hydrothermal Sediment.</title>
        <authorList>
            <person name="Zhou Z."/>
            <person name="Liu Y."/>
            <person name="Xu W."/>
            <person name="Pan J."/>
            <person name="Luo Z.H."/>
            <person name="Li M."/>
        </authorList>
    </citation>
    <scope>NUCLEOTIDE SEQUENCE [LARGE SCALE GENOMIC DNA]</scope>
    <source>
        <strain evidence="2">HyVt-456</strain>
    </source>
</reference>
<evidence type="ECO:0000256" key="1">
    <source>
        <dbReference type="SAM" id="MobiDB-lite"/>
    </source>
</evidence>
<organism evidence="2">
    <name type="scientific">Caldithrix abyssi</name>
    <dbReference type="NCBI Taxonomy" id="187145"/>
    <lineage>
        <taxon>Bacteria</taxon>
        <taxon>Pseudomonadati</taxon>
        <taxon>Calditrichota</taxon>
        <taxon>Calditrichia</taxon>
        <taxon>Calditrichales</taxon>
        <taxon>Calditrichaceae</taxon>
        <taxon>Caldithrix</taxon>
    </lineage>
</organism>
<dbReference type="InterPro" id="IPR038480">
    <property type="entry name" value="YuaB-like_sf"/>
</dbReference>
<evidence type="ECO:0000313" key="2">
    <source>
        <dbReference type="EMBL" id="HED09273.1"/>
    </source>
</evidence>
<dbReference type="EMBL" id="DRLD01000028">
    <property type="protein sequence ID" value="HED09273.1"/>
    <property type="molecule type" value="Genomic_DNA"/>
</dbReference>
<evidence type="ECO:0008006" key="3">
    <source>
        <dbReference type="Google" id="ProtNLM"/>
    </source>
</evidence>
<sequence length="841" mass="86965">MDKSGVSIDGPDADDTATAYRNDTPKASQKALATPAAGMSYQRNGIVEVAETATEGNGLTGHDETSEDWTQSFLAVSPSPGSFSEVAGDGSGSAVVDPASLDANSTVTLTFTLTGTADYVLQQAALIIPASWSFSGSSADVSYSGDGLAPASLSISGDTLFFSGTQLTDTQTGTIEIANLQTPDKTENSAFEIRTAVSGGRLTPIAVFPVVSVVKALTIADIQNNVSTYLGTQVTIQGVVALGSGITTNSWTDAYVQDASGRGINVFRTGELVPQLKRGNLVTVSGTVDEFNGTTEIVDFTVTVDDSLQDVPEVAFLSLAAAANIDLEGTMVEVNGVISDMFSAGGGTTLTISNGGSTLSARIWDNTGVDLSGYALGDTIAMRGIVDIYQGSAQLLVGYQEDIYLSDLVIPADGSGTVTVSPARVEPGASVDLLFTFSPTTDDTLSQATLAIPSGWSFSGSSADVSTGGVFGNANTEVSAGLVTLSGFELTGGLEGTLTLKNISAPNANTVSTFNIKTAQSGGVLTSIKSAPIVLVGSGTDIPTISISDARSLPDGTAISIKGVIVIGAGILRNDFTSAYIADEDGAGLNVFRRGSPDPDIVRGNLVVLQGTLTSFNGTLEIENYTTTVLSKNYPLPDPLQLSTGQSALARYEGSWVHVKGIVTGKSSAGGGTNIFIDDGSGETTIRIWDTAGLNLDDFNVGDFIEASGVHGVFANAGQVLVGYQEDIGHIDLSNQPVSLKVPPRPFAPDQGEKLTIEYGSGGANTRVTLRIYDMNGRLVATLVDGDGIPLPVKLEWDGRNQVGDRLTVGAYVLHFEVVDKDTGNRTTRVAPIVIGTILSR</sequence>
<dbReference type="Proteomes" id="UP000886005">
    <property type="component" value="Unassembled WGS sequence"/>
</dbReference>
<dbReference type="PANTHER" id="PTHR42834:SF1">
    <property type="entry name" value="ENDONUCLEASE_EXONUCLEASE_PHOSPHATASE FAMILY PROTEIN (AFU_ORTHOLOGUE AFUA_3G09210)"/>
    <property type="match status" value="1"/>
</dbReference>